<gene>
    <name evidence="1" type="ORF">DU473_04320</name>
</gene>
<dbReference type="Proteomes" id="UP000292583">
    <property type="component" value="Unassembled WGS sequence"/>
</dbReference>
<keyword evidence="2" id="KW-1185">Reference proteome</keyword>
<dbReference type="Gene3D" id="3.40.630.30">
    <property type="match status" value="1"/>
</dbReference>
<name>A0A4Q9JUI1_9BACT</name>
<organism evidence="1 2">
    <name type="scientific">Campylobacter novaezeelandiae</name>
    <dbReference type="NCBI Taxonomy" id="2267891"/>
    <lineage>
        <taxon>Bacteria</taxon>
        <taxon>Pseudomonadati</taxon>
        <taxon>Campylobacterota</taxon>
        <taxon>Epsilonproteobacteria</taxon>
        <taxon>Campylobacterales</taxon>
        <taxon>Campylobacteraceae</taxon>
        <taxon>Campylobacter</taxon>
    </lineage>
</organism>
<proteinExistence type="predicted"/>
<dbReference type="AlphaFoldDB" id="A0A4Q9JUI1"/>
<dbReference type="InterPro" id="IPR016181">
    <property type="entry name" value="Acyl_CoA_acyltransferase"/>
</dbReference>
<accession>A0A4Q9JUI1</accession>
<dbReference type="SUPFAM" id="SSF55729">
    <property type="entry name" value="Acyl-CoA N-acyltransferases (Nat)"/>
    <property type="match status" value="1"/>
</dbReference>
<sequence length="326" mass="38665">MSKVSLEAYLASNFNTLSFKDDIYFSFDYAKLYGEVFEFEYKKDGFVFKTLGVKQEILNSGFFDLQSPYGYNGIYTNTKDEDFLNEAFENLKQKALKEKIIAFFIRFHPFDDHINAYKNNLNFINKNKKIIIVPTEQDITLIRKNYNPRIKAYVKKARENLKIDFIKIDENKDFKILYEKTMQRNDAENFYFFDKKYFNKLYNFKEYIVLKASLNEEVLAFASFFLCKDFSYYHLSANSLKANANAALLDFFFEYANKKGSKFCILGGGVKDDDTLFNYKQKFSIVDSYFYIGGIIFNVPQYEYFCQNSKSEKFLKYRFINDSPPH</sequence>
<dbReference type="RefSeq" id="WP_131186596.1">
    <property type="nucleotide sequence ID" value="NZ_QPGR01000006.1"/>
</dbReference>
<protein>
    <recommendedName>
        <fullName evidence="3">Peptidoglycan bridge formation glycyltransferase FemA/FemB family protein</fullName>
    </recommendedName>
</protein>
<evidence type="ECO:0000313" key="1">
    <source>
        <dbReference type="EMBL" id="TBR81321.1"/>
    </source>
</evidence>
<comment type="caution">
    <text evidence="1">The sequence shown here is derived from an EMBL/GenBank/DDBJ whole genome shotgun (WGS) entry which is preliminary data.</text>
</comment>
<evidence type="ECO:0000313" key="2">
    <source>
        <dbReference type="Proteomes" id="UP000292583"/>
    </source>
</evidence>
<evidence type="ECO:0008006" key="3">
    <source>
        <dbReference type="Google" id="ProtNLM"/>
    </source>
</evidence>
<reference evidence="1 2" key="1">
    <citation type="submission" date="2018-07" db="EMBL/GenBank/DDBJ databases">
        <title>Campylobacter zealandensis sp. nov., isolated from birds and water in New Zealand.</title>
        <authorList>
            <person name="Wilkinson D.A."/>
            <person name="Biggs P.J."/>
            <person name="French N.P."/>
            <person name="Midwinter A.C."/>
        </authorList>
    </citation>
    <scope>NUCLEOTIDE SEQUENCE [LARGE SCALE GENOMIC DNA]</scope>
    <source>
        <strain evidence="1 2">B423b</strain>
    </source>
</reference>
<dbReference type="EMBL" id="QPGR01000006">
    <property type="protein sequence ID" value="TBR81321.1"/>
    <property type="molecule type" value="Genomic_DNA"/>
</dbReference>
<dbReference type="OrthoDB" id="9785911at2"/>